<evidence type="ECO:0000256" key="3">
    <source>
        <dbReference type="ARBA" id="ARBA00023163"/>
    </source>
</evidence>
<dbReference type="SUPFAM" id="SSF64288">
    <property type="entry name" value="Chorismate lyase-like"/>
    <property type="match status" value="1"/>
</dbReference>
<proteinExistence type="predicted"/>
<dbReference type="Pfam" id="PF00392">
    <property type="entry name" value="GntR"/>
    <property type="match status" value="1"/>
</dbReference>
<dbReference type="GO" id="GO:0003700">
    <property type="term" value="F:DNA-binding transcription factor activity"/>
    <property type="evidence" value="ECO:0007669"/>
    <property type="project" value="InterPro"/>
</dbReference>
<dbReference type="InterPro" id="IPR036390">
    <property type="entry name" value="WH_DNA-bd_sf"/>
</dbReference>
<dbReference type="GO" id="GO:0003677">
    <property type="term" value="F:DNA binding"/>
    <property type="evidence" value="ECO:0007669"/>
    <property type="project" value="UniProtKB-KW"/>
</dbReference>
<evidence type="ECO:0000313" key="5">
    <source>
        <dbReference type="EMBL" id="GIM84797.1"/>
    </source>
</evidence>
<evidence type="ECO:0000313" key="6">
    <source>
        <dbReference type="Proteomes" id="UP000680865"/>
    </source>
</evidence>
<dbReference type="InterPro" id="IPR036388">
    <property type="entry name" value="WH-like_DNA-bd_sf"/>
</dbReference>
<reference evidence="5" key="1">
    <citation type="submission" date="2021-03" db="EMBL/GenBank/DDBJ databases">
        <title>Whole genome shotgun sequence of Actinoplanes consettensis NBRC 14913.</title>
        <authorList>
            <person name="Komaki H."/>
            <person name="Tamura T."/>
        </authorList>
    </citation>
    <scope>NUCLEOTIDE SEQUENCE</scope>
    <source>
        <strain evidence="5">NBRC 14913</strain>
    </source>
</reference>
<feature type="domain" description="HTH gntR-type" evidence="4">
    <location>
        <begin position="10"/>
        <end position="78"/>
    </location>
</feature>
<comment type="caution">
    <text evidence="5">The sequence shown here is derived from an EMBL/GenBank/DDBJ whole genome shotgun (WGS) entry which is preliminary data.</text>
</comment>
<evidence type="ECO:0000256" key="1">
    <source>
        <dbReference type="ARBA" id="ARBA00023015"/>
    </source>
</evidence>
<dbReference type="Pfam" id="PF07702">
    <property type="entry name" value="UTRA"/>
    <property type="match status" value="1"/>
</dbReference>
<evidence type="ECO:0000259" key="4">
    <source>
        <dbReference type="PROSITE" id="PS50949"/>
    </source>
</evidence>
<accession>A0A919VXG2</accession>
<dbReference type="Gene3D" id="1.10.10.10">
    <property type="entry name" value="Winged helix-like DNA-binding domain superfamily/Winged helix DNA-binding domain"/>
    <property type="match status" value="1"/>
</dbReference>
<protein>
    <submittedName>
        <fullName evidence="5">Transcriptional regulator</fullName>
    </submittedName>
</protein>
<dbReference type="AlphaFoldDB" id="A0A919VXG2"/>
<dbReference type="InterPro" id="IPR000524">
    <property type="entry name" value="Tscrpt_reg_HTH_GntR"/>
</dbReference>
<dbReference type="InterPro" id="IPR028978">
    <property type="entry name" value="Chorismate_lyase_/UTRA_dom_sf"/>
</dbReference>
<keyword evidence="3" id="KW-0804">Transcription</keyword>
<dbReference type="PROSITE" id="PS50949">
    <property type="entry name" value="HTH_GNTR"/>
    <property type="match status" value="1"/>
</dbReference>
<dbReference type="SMART" id="SM00866">
    <property type="entry name" value="UTRA"/>
    <property type="match status" value="1"/>
</dbReference>
<dbReference type="InterPro" id="IPR050679">
    <property type="entry name" value="Bact_HTH_transcr_reg"/>
</dbReference>
<gene>
    <name evidence="5" type="ORF">Aco04nite_93200</name>
</gene>
<dbReference type="RefSeq" id="WP_213003590.1">
    <property type="nucleotide sequence ID" value="NZ_BAAATW010000011.1"/>
</dbReference>
<keyword evidence="2" id="KW-0238">DNA-binding</keyword>
<dbReference type="PANTHER" id="PTHR44846:SF17">
    <property type="entry name" value="GNTR-FAMILY TRANSCRIPTIONAL REGULATOR"/>
    <property type="match status" value="1"/>
</dbReference>
<dbReference type="PANTHER" id="PTHR44846">
    <property type="entry name" value="MANNOSYL-D-GLYCERATE TRANSPORT/METABOLISM SYSTEM REPRESSOR MNGR-RELATED"/>
    <property type="match status" value="1"/>
</dbReference>
<sequence length="270" mass="30105">MEPQPTGVAPPIQLRIADDLRMKIERGDLAAGDPLPTLQEICDEYDCSINSARAAIGLLKQQGLITGGRGKAARVRTPAQRVCRSSERHQEEKDLVLKPQSVRASTGVAETDMGSKIKDLSFSTRYEQIEPSPRLAADLGIAEDINVLRRTYEMRDRKDGRRLSWSVSYIPLPLIESNARLLDSANEPWPGGTQHQLHTVGIEVMRIVDQVSASMPTTAAAHEWRLDDGVPMLHVRRISYDADNRIVELSDADFPADRTELSFTTPLQKW</sequence>
<keyword evidence="1" id="KW-0805">Transcription regulation</keyword>
<dbReference type="Proteomes" id="UP000680865">
    <property type="component" value="Unassembled WGS sequence"/>
</dbReference>
<keyword evidence="6" id="KW-1185">Reference proteome</keyword>
<organism evidence="5 6">
    <name type="scientific">Winogradskya consettensis</name>
    <dbReference type="NCBI Taxonomy" id="113560"/>
    <lineage>
        <taxon>Bacteria</taxon>
        <taxon>Bacillati</taxon>
        <taxon>Actinomycetota</taxon>
        <taxon>Actinomycetes</taxon>
        <taxon>Micromonosporales</taxon>
        <taxon>Micromonosporaceae</taxon>
        <taxon>Winogradskya</taxon>
    </lineage>
</organism>
<dbReference type="Gene3D" id="3.40.1410.10">
    <property type="entry name" value="Chorismate lyase-like"/>
    <property type="match status" value="1"/>
</dbReference>
<dbReference type="CDD" id="cd07377">
    <property type="entry name" value="WHTH_GntR"/>
    <property type="match status" value="1"/>
</dbReference>
<dbReference type="InterPro" id="IPR011663">
    <property type="entry name" value="UTRA"/>
</dbReference>
<name>A0A919VXG2_9ACTN</name>
<dbReference type="SMART" id="SM00345">
    <property type="entry name" value="HTH_GNTR"/>
    <property type="match status" value="1"/>
</dbReference>
<dbReference type="EMBL" id="BOQP01000071">
    <property type="protein sequence ID" value="GIM84797.1"/>
    <property type="molecule type" value="Genomic_DNA"/>
</dbReference>
<evidence type="ECO:0000256" key="2">
    <source>
        <dbReference type="ARBA" id="ARBA00023125"/>
    </source>
</evidence>
<dbReference type="GO" id="GO:0045892">
    <property type="term" value="P:negative regulation of DNA-templated transcription"/>
    <property type="evidence" value="ECO:0007669"/>
    <property type="project" value="TreeGrafter"/>
</dbReference>
<dbReference type="SUPFAM" id="SSF46785">
    <property type="entry name" value="Winged helix' DNA-binding domain"/>
    <property type="match status" value="1"/>
</dbReference>